<feature type="domain" description="C2H2-type" evidence="8">
    <location>
        <begin position="391"/>
        <end position="419"/>
    </location>
</feature>
<dbReference type="GO" id="GO:0000981">
    <property type="term" value="F:DNA-binding transcription factor activity, RNA polymerase II-specific"/>
    <property type="evidence" value="ECO:0007669"/>
    <property type="project" value="TreeGrafter"/>
</dbReference>
<keyword evidence="2" id="KW-0479">Metal-binding</keyword>
<evidence type="ECO:0000256" key="6">
    <source>
        <dbReference type="ARBA" id="ARBA00023242"/>
    </source>
</evidence>
<dbReference type="EMBL" id="JAMWBK010000011">
    <property type="protein sequence ID" value="KAJ8901383.1"/>
    <property type="molecule type" value="Genomic_DNA"/>
</dbReference>
<keyword evidence="6" id="KW-0539">Nucleus</keyword>
<dbReference type="GO" id="GO:0008270">
    <property type="term" value="F:zinc ion binding"/>
    <property type="evidence" value="ECO:0007669"/>
    <property type="project" value="UniProtKB-KW"/>
</dbReference>
<organism evidence="9 10">
    <name type="scientific">Rhodosorus marinus</name>
    <dbReference type="NCBI Taxonomy" id="101924"/>
    <lineage>
        <taxon>Eukaryota</taxon>
        <taxon>Rhodophyta</taxon>
        <taxon>Stylonematophyceae</taxon>
        <taxon>Stylonematales</taxon>
        <taxon>Stylonemataceae</taxon>
        <taxon>Rhodosorus</taxon>
    </lineage>
</organism>
<dbReference type="Pfam" id="PF00096">
    <property type="entry name" value="zf-C2H2"/>
    <property type="match status" value="3"/>
</dbReference>
<dbReference type="PANTHER" id="PTHR24394:SF29">
    <property type="entry name" value="MYONEURIN"/>
    <property type="match status" value="1"/>
</dbReference>
<evidence type="ECO:0000256" key="3">
    <source>
        <dbReference type="ARBA" id="ARBA00022737"/>
    </source>
</evidence>
<accession>A0AAV8UFX6</accession>
<sequence length="456" mass="51438">MDGQSVGNDVYSLCEYLEWDSVPLNWILFRLHRQEVPEPQSLMAMLLNMKIRIPEATKAVIGSSEVASMVSVLNQPSLMMSEFQGRDFTLGSGWAFVGGLPGMDGNVHEFAGLKRIRFLSCFRERKGVTLLSCEVRPGLITFVKVAEVSGRCNFSQWGFIDKLSELILHTQSHIDTRACDMCVLAGVTCDPTSCPSGQTFDDLRDRRLALFQEENRPGFYMHYTKAWLSGTYTIPVGPLEPLTSNTTVYFSGQNFDLALLSVLQFEVEGVNPPRSSFRFVKSEIDDMQDQDTLGLEELTSSETTLAKSGVVVVSAGESTDAETKISGRRKKESRCETCGLAFSRAHNLKRHRLLVHQKRRDFICEYCQRTFTQNGHLKEHIKVNHVGTNLLNCTACGKGFGARSKLQRHILTVHENRRSYKCDVCQKKYKEKSYLKRHMQKQHGVELEEVAALIVS</sequence>
<comment type="subcellular location">
    <subcellularLocation>
        <location evidence="1">Nucleus</location>
    </subcellularLocation>
</comment>
<evidence type="ECO:0000259" key="8">
    <source>
        <dbReference type="PROSITE" id="PS50157"/>
    </source>
</evidence>
<dbReference type="GO" id="GO:0005634">
    <property type="term" value="C:nucleus"/>
    <property type="evidence" value="ECO:0007669"/>
    <property type="project" value="UniProtKB-SubCell"/>
</dbReference>
<keyword evidence="5" id="KW-0862">Zinc</keyword>
<dbReference type="PROSITE" id="PS50157">
    <property type="entry name" value="ZINC_FINGER_C2H2_2"/>
    <property type="match status" value="4"/>
</dbReference>
<proteinExistence type="predicted"/>
<comment type="caution">
    <text evidence="9">The sequence shown here is derived from an EMBL/GenBank/DDBJ whole genome shotgun (WGS) entry which is preliminary data.</text>
</comment>
<dbReference type="InterPro" id="IPR013087">
    <property type="entry name" value="Znf_C2H2_type"/>
</dbReference>
<dbReference type="Gene3D" id="3.30.160.60">
    <property type="entry name" value="Classic Zinc Finger"/>
    <property type="match status" value="2"/>
</dbReference>
<evidence type="ECO:0000313" key="10">
    <source>
        <dbReference type="Proteomes" id="UP001157974"/>
    </source>
</evidence>
<evidence type="ECO:0000256" key="1">
    <source>
        <dbReference type="ARBA" id="ARBA00004123"/>
    </source>
</evidence>
<name>A0AAV8UFX6_9RHOD</name>
<dbReference type="SUPFAM" id="SSF57667">
    <property type="entry name" value="beta-beta-alpha zinc fingers"/>
    <property type="match status" value="2"/>
</dbReference>
<dbReference type="Proteomes" id="UP001157974">
    <property type="component" value="Unassembled WGS sequence"/>
</dbReference>
<evidence type="ECO:0000256" key="5">
    <source>
        <dbReference type="ARBA" id="ARBA00022833"/>
    </source>
</evidence>
<dbReference type="SMART" id="SM00355">
    <property type="entry name" value="ZnF_C2H2"/>
    <property type="match status" value="4"/>
</dbReference>
<protein>
    <recommendedName>
        <fullName evidence="8">C2H2-type domain-containing protein</fullName>
    </recommendedName>
</protein>
<gene>
    <name evidence="9" type="ORF">NDN08_007229</name>
</gene>
<evidence type="ECO:0000256" key="7">
    <source>
        <dbReference type="PROSITE-ProRule" id="PRU00042"/>
    </source>
</evidence>
<feature type="domain" description="C2H2-type" evidence="8">
    <location>
        <begin position="333"/>
        <end position="361"/>
    </location>
</feature>
<dbReference type="AlphaFoldDB" id="A0AAV8UFX6"/>
<feature type="domain" description="C2H2-type" evidence="8">
    <location>
        <begin position="420"/>
        <end position="448"/>
    </location>
</feature>
<evidence type="ECO:0000313" key="9">
    <source>
        <dbReference type="EMBL" id="KAJ8901383.1"/>
    </source>
</evidence>
<dbReference type="InterPro" id="IPR036236">
    <property type="entry name" value="Znf_C2H2_sf"/>
</dbReference>
<feature type="domain" description="C2H2-type" evidence="8">
    <location>
        <begin position="362"/>
        <end position="390"/>
    </location>
</feature>
<reference evidence="9 10" key="1">
    <citation type="journal article" date="2023" name="Nat. Commun.">
        <title>Origin of minicircular mitochondrial genomes in red algae.</title>
        <authorList>
            <person name="Lee Y."/>
            <person name="Cho C.H."/>
            <person name="Lee Y.M."/>
            <person name="Park S.I."/>
            <person name="Yang J.H."/>
            <person name="West J.A."/>
            <person name="Bhattacharya D."/>
            <person name="Yoon H.S."/>
        </authorList>
    </citation>
    <scope>NUCLEOTIDE SEQUENCE [LARGE SCALE GENOMIC DNA]</scope>
    <source>
        <strain evidence="9 10">CCMP1338</strain>
        <tissue evidence="9">Whole cell</tissue>
    </source>
</reference>
<keyword evidence="4 7" id="KW-0863">Zinc-finger</keyword>
<evidence type="ECO:0000256" key="2">
    <source>
        <dbReference type="ARBA" id="ARBA00022723"/>
    </source>
</evidence>
<keyword evidence="10" id="KW-1185">Reference proteome</keyword>
<dbReference type="PANTHER" id="PTHR24394">
    <property type="entry name" value="ZINC FINGER PROTEIN"/>
    <property type="match status" value="1"/>
</dbReference>
<evidence type="ECO:0000256" key="4">
    <source>
        <dbReference type="ARBA" id="ARBA00022771"/>
    </source>
</evidence>
<dbReference type="PROSITE" id="PS00028">
    <property type="entry name" value="ZINC_FINGER_C2H2_1"/>
    <property type="match status" value="4"/>
</dbReference>
<keyword evidence="3" id="KW-0677">Repeat</keyword>